<keyword evidence="1" id="KW-0472">Membrane</keyword>
<organism evidence="2 3">
    <name type="scientific">Diaporthe australafricana</name>
    <dbReference type="NCBI Taxonomy" id="127596"/>
    <lineage>
        <taxon>Eukaryota</taxon>
        <taxon>Fungi</taxon>
        <taxon>Dikarya</taxon>
        <taxon>Ascomycota</taxon>
        <taxon>Pezizomycotina</taxon>
        <taxon>Sordariomycetes</taxon>
        <taxon>Sordariomycetidae</taxon>
        <taxon>Diaporthales</taxon>
        <taxon>Diaporthaceae</taxon>
        <taxon>Diaporthe</taxon>
    </lineage>
</organism>
<evidence type="ECO:0000256" key="1">
    <source>
        <dbReference type="SAM" id="Phobius"/>
    </source>
</evidence>
<dbReference type="Proteomes" id="UP001583177">
    <property type="component" value="Unassembled WGS sequence"/>
</dbReference>
<keyword evidence="1" id="KW-0812">Transmembrane</keyword>
<feature type="transmembrane region" description="Helical" evidence="1">
    <location>
        <begin position="181"/>
        <end position="199"/>
    </location>
</feature>
<proteinExistence type="predicted"/>
<keyword evidence="1" id="KW-1133">Transmembrane helix</keyword>
<reference evidence="2 3" key="1">
    <citation type="journal article" date="2024" name="IMA Fungus">
        <title>IMA Genome - F19 : A genome assembly and annotation guide to empower mycologists, including annotated draft genome sequences of Ceratocystis pirilliformis, Diaporthe australafricana, Fusarium ophioides, Paecilomyces lecythidis, and Sporothrix stenoceras.</title>
        <authorList>
            <person name="Aylward J."/>
            <person name="Wilson A.M."/>
            <person name="Visagie C.M."/>
            <person name="Spraker J."/>
            <person name="Barnes I."/>
            <person name="Buitendag C."/>
            <person name="Ceriani C."/>
            <person name="Del Mar Angel L."/>
            <person name="du Plessis D."/>
            <person name="Fuchs T."/>
            <person name="Gasser K."/>
            <person name="Kramer D."/>
            <person name="Li W."/>
            <person name="Munsamy K."/>
            <person name="Piso A."/>
            <person name="Price J.L."/>
            <person name="Sonnekus B."/>
            <person name="Thomas C."/>
            <person name="van der Nest A."/>
            <person name="van Dijk A."/>
            <person name="van Heerden A."/>
            <person name="van Vuuren N."/>
            <person name="Yilmaz N."/>
            <person name="Duong T.A."/>
            <person name="van der Merwe N.A."/>
            <person name="Wingfield M.J."/>
            <person name="Wingfield B.D."/>
        </authorList>
    </citation>
    <scope>NUCLEOTIDE SEQUENCE [LARGE SCALE GENOMIC DNA]</scope>
    <source>
        <strain evidence="2 3">CMW 18300</strain>
    </source>
</reference>
<gene>
    <name evidence="2" type="ORF">Daus18300_010068</name>
</gene>
<evidence type="ECO:0000313" key="3">
    <source>
        <dbReference type="Proteomes" id="UP001583177"/>
    </source>
</evidence>
<protein>
    <submittedName>
        <fullName evidence="2">Uncharacterized protein</fullName>
    </submittedName>
</protein>
<name>A0ABR3WC21_9PEZI</name>
<sequence>MSSVTSTVMVIGGTPTIFLPLPTPYPSGDGCGTNIYQLTATAPTFLAWDPVYGQSVTDATSCFPPQVTTWWLQASTALIYTALGPTFACPEAYSTVSTTLVESSVQEVYCCPSQFTLLSAQPDKGGSFPSQCTSALTEGQTLSWFTGVESGSSLSTTTVFTSPATMFGVPVNGFNVGDDRIIININIIVVVFAICLILCRAIDLGNRTRCGSGYIFCAAVVRGRGIHSVEKTNGEARAVEPKS</sequence>
<accession>A0ABR3WC21</accession>
<comment type="caution">
    <text evidence="2">The sequence shown here is derived from an EMBL/GenBank/DDBJ whole genome shotgun (WGS) entry which is preliminary data.</text>
</comment>
<dbReference type="EMBL" id="JAWRVE010000107">
    <property type="protein sequence ID" value="KAL1858186.1"/>
    <property type="molecule type" value="Genomic_DNA"/>
</dbReference>
<evidence type="ECO:0000313" key="2">
    <source>
        <dbReference type="EMBL" id="KAL1858186.1"/>
    </source>
</evidence>
<keyword evidence="3" id="KW-1185">Reference proteome</keyword>